<keyword evidence="4" id="KW-0812">Transmembrane</keyword>
<dbReference type="PANTHER" id="PTHR33734">
    <property type="entry name" value="LYSM DOMAIN-CONTAINING GPI-ANCHORED PROTEIN 2"/>
    <property type="match status" value="1"/>
</dbReference>
<sequence>MALKQFKARVLTPISDTTRTEKRRSSSRFPFSLSSLSAYLGVFLLIVSVVAMTYQPPQRQALASTSGLTGNTALNDVSQPTVDSMLATSVGATIAERTELPVAGNVLSLSQSLSIENTLAQTDTNTISKPQIVQPTADGRTPQQYTTITGDTIPTIAQRYNISAQTVKWANNLTSDAVAPGKTLTIPPTDGILYTVKSGDTVDSIAAKYKADKQLLITYNDLEVTGTPVVGSRILIPGGDLPATEQPGYVAPRRAVTYNYNYATYSGGQANGTAYYWTAGTSPGNRYGTGQCTFYAYERRLQLGNPVGGMWGNANTWASAASSSYLVDGNPTPGAVMANGGGYGHVAIVESIVPGVSISISEMNGYRWGGGWNRVGFGIISWGEATSGMYKYIH</sequence>
<evidence type="ECO:0000313" key="8">
    <source>
        <dbReference type="Proteomes" id="UP000013893"/>
    </source>
</evidence>
<evidence type="ECO:0000259" key="5">
    <source>
        <dbReference type="PROSITE" id="PS50911"/>
    </source>
</evidence>
<evidence type="ECO:0000256" key="4">
    <source>
        <dbReference type="SAM" id="Phobius"/>
    </source>
</evidence>
<evidence type="ECO:0000256" key="1">
    <source>
        <dbReference type="ARBA" id="ARBA00022729"/>
    </source>
</evidence>
<dbReference type="SUPFAM" id="SSF54106">
    <property type="entry name" value="LysM domain"/>
    <property type="match status" value="2"/>
</dbReference>
<evidence type="ECO:0000313" key="7">
    <source>
        <dbReference type="EMBL" id="AGL61963.1"/>
    </source>
</evidence>
<evidence type="ECO:0000259" key="6">
    <source>
        <dbReference type="PROSITE" id="PS51782"/>
    </source>
</evidence>
<dbReference type="Pfam" id="PF01476">
    <property type="entry name" value="LysM"/>
    <property type="match status" value="2"/>
</dbReference>
<dbReference type="PROSITE" id="PS50911">
    <property type="entry name" value="CHAP"/>
    <property type="match status" value="1"/>
</dbReference>
<dbReference type="InterPro" id="IPR018392">
    <property type="entry name" value="LysM"/>
</dbReference>
<dbReference type="InterPro" id="IPR036779">
    <property type="entry name" value="LysM_dom_sf"/>
</dbReference>
<reference evidence="7 8" key="1">
    <citation type="journal article" date="2013" name="Nat. Biotechnol.">
        <title>Genome sequences of rare, uncultured bacteria obtained by differential coverage binning of multiple metagenomes.</title>
        <authorList>
            <person name="Albertsen M."/>
            <person name="Hugenholtz P."/>
            <person name="Skarshewski A."/>
            <person name="Nielsen K.L."/>
            <person name="Tyson G.W."/>
            <person name="Nielsen P.H."/>
        </authorList>
    </citation>
    <scope>NUCLEOTIDE SEQUENCE [LARGE SCALE GENOMIC DNA]</scope>
    <source>
        <strain evidence="7">TM71</strain>
    </source>
</reference>
<organism evidence="7 8">
    <name type="scientific">Candidatus Saccharimonas aalborgensis</name>
    <dbReference type="NCBI Taxonomy" id="1332188"/>
    <lineage>
        <taxon>Bacteria</taxon>
        <taxon>Candidatus Saccharimonadota</taxon>
        <taxon>Candidatus Saccharimonadia</taxon>
        <taxon>Candidatus Saccharimonadales</taxon>
        <taxon>Candidatus Saccharimonadaceae</taxon>
        <taxon>Candidatus Saccharimonas</taxon>
    </lineage>
</organism>
<feature type="transmembrane region" description="Helical" evidence="4">
    <location>
        <begin position="29"/>
        <end position="54"/>
    </location>
</feature>
<keyword evidence="1" id="KW-0732">Signal</keyword>
<dbReference type="GO" id="GO:0016787">
    <property type="term" value="F:hydrolase activity"/>
    <property type="evidence" value="ECO:0007669"/>
    <property type="project" value="UniProtKB-KW"/>
</dbReference>
<dbReference type="Gene3D" id="3.90.1720.10">
    <property type="entry name" value="endopeptidase domain like (from Nostoc punctiforme)"/>
    <property type="match status" value="1"/>
</dbReference>
<dbReference type="AlphaFoldDB" id="R4PKA2"/>
<dbReference type="Gene3D" id="3.10.350.10">
    <property type="entry name" value="LysM domain"/>
    <property type="match status" value="2"/>
</dbReference>
<name>R4PKA2_9BACT</name>
<keyword evidence="2" id="KW-0378">Hydrolase</keyword>
<dbReference type="GO" id="GO:0071555">
    <property type="term" value="P:cell wall organization"/>
    <property type="evidence" value="ECO:0007669"/>
    <property type="project" value="UniProtKB-KW"/>
</dbReference>
<dbReference type="InterPro" id="IPR007921">
    <property type="entry name" value="CHAP_dom"/>
</dbReference>
<dbReference type="EMBL" id="CP005957">
    <property type="protein sequence ID" value="AGL61963.1"/>
    <property type="molecule type" value="Genomic_DNA"/>
</dbReference>
<feature type="domain" description="LysM" evidence="6">
    <location>
        <begin position="192"/>
        <end position="236"/>
    </location>
</feature>
<dbReference type="PROSITE" id="PS51782">
    <property type="entry name" value="LYSM"/>
    <property type="match status" value="2"/>
</dbReference>
<evidence type="ECO:0000256" key="2">
    <source>
        <dbReference type="ARBA" id="ARBA00022801"/>
    </source>
</evidence>
<dbReference type="SUPFAM" id="SSF54001">
    <property type="entry name" value="Cysteine proteinases"/>
    <property type="match status" value="1"/>
</dbReference>
<dbReference type="Pfam" id="PF05257">
    <property type="entry name" value="CHAP"/>
    <property type="match status" value="1"/>
</dbReference>
<evidence type="ECO:0000256" key="3">
    <source>
        <dbReference type="ARBA" id="ARBA00023316"/>
    </source>
</evidence>
<keyword evidence="8" id="KW-1185">Reference proteome</keyword>
<dbReference type="STRING" id="1332188.L336_0254"/>
<dbReference type="PANTHER" id="PTHR33734:SF22">
    <property type="entry name" value="MEMBRANE-BOUND LYTIC MUREIN TRANSGLYCOSYLASE D"/>
    <property type="match status" value="1"/>
</dbReference>
<dbReference type="OrthoDB" id="9813368at2"/>
<dbReference type="CDD" id="cd00118">
    <property type="entry name" value="LysM"/>
    <property type="match status" value="2"/>
</dbReference>
<keyword evidence="4" id="KW-1133">Transmembrane helix</keyword>
<dbReference type="HOGENOM" id="CLU_016043_11_1_0"/>
<keyword evidence="4" id="KW-0472">Membrane</keyword>
<feature type="domain" description="Peptidase C51" evidence="5">
    <location>
        <begin position="267"/>
        <end position="394"/>
    </location>
</feature>
<keyword evidence="3" id="KW-0961">Cell wall biogenesis/degradation</keyword>
<dbReference type="SMART" id="SM00257">
    <property type="entry name" value="LysM"/>
    <property type="match status" value="2"/>
</dbReference>
<dbReference type="InterPro" id="IPR038765">
    <property type="entry name" value="Papain-like_cys_pep_sf"/>
</dbReference>
<protein>
    <submittedName>
        <fullName evidence="7">Putative CHAP domain containing protein</fullName>
    </submittedName>
</protein>
<dbReference type="KEGG" id="saal:L336_0254"/>
<proteinExistence type="predicted"/>
<accession>R4PKA2</accession>
<dbReference type="Proteomes" id="UP000013893">
    <property type="component" value="Chromosome"/>
</dbReference>
<gene>
    <name evidence="7" type="ORF">L336_0254</name>
</gene>
<feature type="domain" description="LysM" evidence="6">
    <location>
        <begin position="143"/>
        <end position="186"/>
    </location>
</feature>
<dbReference type="RefSeq" id="WP_015641413.1">
    <property type="nucleotide sequence ID" value="NC_021219.1"/>
</dbReference>